<dbReference type="InterPro" id="IPR036250">
    <property type="entry name" value="AcylCo_DH-like_C"/>
</dbReference>
<evidence type="ECO:0000256" key="3">
    <source>
        <dbReference type="ARBA" id="ARBA00022630"/>
    </source>
</evidence>
<evidence type="ECO:0000313" key="10">
    <source>
        <dbReference type="EMBL" id="GGJ31494.1"/>
    </source>
</evidence>
<proteinExistence type="inferred from homology"/>
<dbReference type="SUPFAM" id="SSF47203">
    <property type="entry name" value="Acyl-CoA dehydrogenase C-terminal domain-like"/>
    <property type="match status" value="1"/>
</dbReference>
<evidence type="ECO:0000256" key="5">
    <source>
        <dbReference type="ARBA" id="ARBA00023002"/>
    </source>
</evidence>
<dbReference type="PANTHER" id="PTHR43292">
    <property type="entry name" value="ACYL-COA DEHYDROGENASE"/>
    <property type="match status" value="1"/>
</dbReference>
<feature type="domain" description="Acyl-CoA dehydrogenase/oxidase N-terminal" evidence="9">
    <location>
        <begin position="17"/>
        <end position="125"/>
    </location>
</feature>
<evidence type="ECO:0000313" key="11">
    <source>
        <dbReference type="Proteomes" id="UP000661507"/>
    </source>
</evidence>
<dbReference type="Pfam" id="PF02770">
    <property type="entry name" value="Acyl-CoA_dh_M"/>
    <property type="match status" value="1"/>
</dbReference>
<protein>
    <submittedName>
        <fullName evidence="10">Acyl-CoA dehydrogenase</fullName>
    </submittedName>
</protein>
<comment type="cofactor">
    <cofactor evidence="1 6">
        <name>FAD</name>
        <dbReference type="ChEBI" id="CHEBI:57692"/>
    </cofactor>
</comment>
<evidence type="ECO:0000256" key="4">
    <source>
        <dbReference type="ARBA" id="ARBA00022827"/>
    </source>
</evidence>
<dbReference type="AlphaFoldDB" id="A0A917KV64"/>
<reference evidence="10" key="2">
    <citation type="submission" date="2020-09" db="EMBL/GenBank/DDBJ databases">
        <authorList>
            <person name="Sun Q."/>
            <person name="Zhou Y."/>
        </authorList>
    </citation>
    <scope>NUCLEOTIDE SEQUENCE</scope>
    <source>
        <strain evidence="10">CGMCC 1.3617</strain>
    </source>
</reference>
<dbReference type="FunFam" id="2.40.110.10:FF:000011">
    <property type="entry name" value="Acyl-CoA dehydrogenase FadE34"/>
    <property type="match status" value="1"/>
</dbReference>
<evidence type="ECO:0000256" key="2">
    <source>
        <dbReference type="ARBA" id="ARBA00009347"/>
    </source>
</evidence>
<dbReference type="InterPro" id="IPR037069">
    <property type="entry name" value="AcylCoA_DH/ox_N_sf"/>
</dbReference>
<dbReference type="PANTHER" id="PTHR43292:SF4">
    <property type="entry name" value="ACYL-COA DEHYDROGENASE FADE34"/>
    <property type="match status" value="1"/>
</dbReference>
<sequence>MTGLRFDLRDPPPGAAALRAEVRTFIAEHEHRWTPEVRARSWMGFDRDFTRAVGAKGWIGMCWPKQYGGAARSFLDRNIVLEEMLAAGAPVGAHWIGDRQSGPLILRLGTEAQRQKFLPKITTGEFAFCIGLSEPDSGSDLASLRTRADRVDGSWKLNGRKIWTTFGHLCDWMIALVRTSPALEGGSKHQGLSQVLVDLKAPGVTIRPIRDLVGEKGFNEITFDDVMLPEDALVGQEGAGWAQATSELAFERSGPDRYMSSHPLLEAGIAALRDDPAAAATLGRQVARLWTLRSMSTAVAGMLQEGEDPLRQAALVKDLGNDFEQGLPDRMRDVIDTDAMPEEMRRMHAYLTQIVPTFSLRGGTREIMRGIIARELGLR</sequence>
<dbReference type="Pfam" id="PF00441">
    <property type="entry name" value="Acyl-CoA_dh_1"/>
    <property type="match status" value="1"/>
</dbReference>
<dbReference type="GO" id="GO:0003995">
    <property type="term" value="F:acyl-CoA dehydrogenase activity"/>
    <property type="evidence" value="ECO:0007669"/>
    <property type="project" value="InterPro"/>
</dbReference>
<dbReference type="InterPro" id="IPR013786">
    <property type="entry name" value="AcylCoA_DH/ox_N"/>
</dbReference>
<comment type="similarity">
    <text evidence="2 6">Belongs to the acyl-CoA dehydrogenase family.</text>
</comment>
<evidence type="ECO:0000259" key="9">
    <source>
        <dbReference type="Pfam" id="PF02771"/>
    </source>
</evidence>
<dbReference type="Gene3D" id="2.40.110.10">
    <property type="entry name" value="Butyryl-CoA Dehydrogenase, subunit A, domain 2"/>
    <property type="match status" value="1"/>
</dbReference>
<dbReference type="InterPro" id="IPR052161">
    <property type="entry name" value="Mycobact_Acyl-CoA_DH"/>
</dbReference>
<keyword evidence="4 6" id="KW-0274">FAD</keyword>
<keyword evidence="11" id="KW-1185">Reference proteome</keyword>
<dbReference type="InterPro" id="IPR006091">
    <property type="entry name" value="Acyl-CoA_Oxase/DH_mid-dom"/>
</dbReference>
<keyword evidence="3 6" id="KW-0285">Flavoprotein</keyword>
<feature type="domain" description="Acyl-CoA oxidase/dehydrogenase middle" evidence="8">
    <location>
        <begin position="129"/>
        <end position="226"/>
    </location>
</feature>
<evidence type="ECO:0000259" key="8">
    <source>
        <dbReference type="Pfam" id="PF02770"/>
    </source>
</evidence>
<dbReference type="InterPro" id="IPR009075">
    <property type="entry name" value="AcylCo_DH/oxidase_C"/>
</dbReference>
<gene>
    <name evidence="10" type="ORF">GCM10011320_43570</name>
</gene>
<dbReference type="RefSeq" id="WP_188970707.1">
    <property type="nucleotide sequence ID" value="NZ_BMKW01000011.1"/>
</dbReference>
<dbReference type="Gene3D" id="1.20.140.10">
    <property type="entry name" value="Butyryl-CoA Dehydrogenase, subunit A, domain 3"/>
    <property type="match status" value="1"/>
</dbReference>
<dbReference type="Gene3D" id="1.10.540.10">
    <property type="entry name" value="Acyl-CoA dehydrogenase/oxidase, N-terminal domain"/>
    <property type="match status" value="1"/>
</dbReference>
<dbReference type="EMBL" id="BMKW01000011">
    <property type="protein sequence ID" value="GGJ31494.1"/>
    <property type="molecule type" value="Genomic_DNA"/>
</dbReference>
<dbReference type="GO" id="GO:0005886">
    <property type="term" value="C:plasma membrane"/>
    <property type="evidence" value="ECO:0007669"/>
    <property type="project" value="TreeGrafter"/>
</dbReference>
<evidence type="ECO:0000256" key="6">
    <source>
        <dbReference type="RuleBase" id="RU362125"/>
    </source>
</evidence>
<name>A0A917KV64_9PROT</name>
<reference evidence="10" key="1">
    <citation type="journal article" date="2014" name="Int. J. Syst. Evol. Microbiol.">
        <title>Complete genome sequence of Corynebacterium casei LMG S-19264T (=DSM 44701T), isolated from a smear-ripened cheese.</title>
        <authorList>
            <consortium name="US DOE Joint Genome Institute (JGI-PGF)"/>
            <person name="Walter F."/>
            <person name="Albersmeier A."/>
            <person name="Kalinowski J."/>
            <person name="Ruckert C."/>
        </authorList>
    </citation>
    <scope>NUCLEOTIDE SEQUENCE</scope>
    <source>
        <strain evidence="10">CGMCC 1.3617</strain>
    </source>
</reference>
<dbReference type="InterPro" id="IPR009100">
    <property type="entry name" value="AcylCoA_DH/oxidase_NM_dom_sf"/>
</dbReference>
<comment type="caution">
    <text evidence="10">The sequence shown here is derived from an EMBL/GenBank/DDBJ whole genome shotgun (WGS) entry which is preliminary data.</text>
</comment>
<evidence type="ECO:0000256" key="1">
    <source>
        <dbReference type="ARBA" id="ARBA00001974"/>
    </source>
</evidence>
<dbReference type="GO" id="GO:0050660">
    <property type="term" value="F:flavin adenine dinucleotide binding"/>
    <property type="evidence" value="ECO:0007669"/>
    <property type="project" value="InterPro"/>
</dbReference>
<dbReference type="PROSITE" id="PS00072">
    <property type="entry name" value="ACYL_COA_DH_1"/>
    <property type="match status" value="1"/>
</dbReference>
<dbReference type="SUPFAM" id="SSF56645">
    <property type="entry name" value="Acyl-CoA dehydrogenase NM domain-like"/>
    <property type="match status" value="1"/>
</dbReference>
<dbReference type="Proteomes" id="UP000661507">
    <property type="component" value="Unassembled WGS sequence"/>
</dbReference>
<accession>A0A917KV64</accession>
<dbReference type="Pfam" id="PF02771">
    <property type="entry name" value="Acyl-CoA_dh_N"/>
    <property type="match status" value="1"/>
</dbReference>
<organism evidence="10 11">
    <name type="scientific">Neoroseomonas lacus</name>
    <dbReference type="NCBI Taxonomy" id="287609"/>
    <lineage>
        <taxon>Bacteria</taxon>
        <taxon>Pseudomonadati</taxon>
        <taxon>Pseudomonadota</taxon>
        <taxon>Alphaproteobacteria</taxon>
        <taxon>Acetobacterales</taxon>
        <taxon>Acetobacteraceae</taxon>
        <taxon>Neoroseomonas</taxon>
    </lineage>
</organism>
<evidence type="ECO:0000259" key="7">
    <source>
        <dbReference type="Pfam" id="PF00441"/>
    </source>
</evidence>
<feature type="domain" description="Acyl-CoA dehydrogenase/oxidase C-terminal" evidence="7">
    <location>
        <begin position="271"/>
        <end position="376"/>
    </location>
</feature>
<dbReference type="InterPro" id="IPR006089">
    <property type="entry name" value="Acyl-CoA_DH_CS"/>
</dbReference>
<dbReference type="InterPro" id="IPR046373">
    <property type="entry name" value="Acyl-CoA_Oxase/DH_mid-dom_sf"/>
</dbReference>
<keyword evidence="5 6" id="KW-0560">Oxidoreductase</keyword>